<dbReference type="GO" id="GO:0005783">
    <property type="term" value="C:endoplasmic reticulum"/>
    <property type="evidence" value="ECO:0007669"/>
    <property type="project" value="TreeGrafter"/>
</dbReference>
<gene>
    <name evidence="5" type="ORF">EPUS_07761</name>
</gene>
<dbReference type="OMA" id="DGICEYS"/>
<dbReference type="InterPro" id="IPR024382">
    <property type="entry name" value="Vps3844_C"/>
</dbReference>
<dbReference type="PANTHER" id="PTHR36853">
    <property type="entry name" value="EXPRESSED PROTEIN"/>
    <property type="match status" value="1"/>
</dbReference>
<name>U1HPV2_ENDPU</name>
<evidence type="ECO:0000313" key="6">
    <source>
        <dbReference type="Proteomes" id="UP000019373"/>
    </source>
</evidence>
<dbReference type="InterPro" id="IPR053065">
    <property type="entry name" value="Archenteron_Induction-Rel"/>
</dbReference>
<feature type="domain" description="Vacuolar sorting protein Vps3844 C-terminal" evidence="4">
    <location>
        <begin position="318"/>
        <end position="418"/>
    </location>
</feature>
<sequence length="427" mass="46141">MKALSLRLLQWLAVFGCTAAQNAYLYNLDIQPLAGSFLKDSSIDSETANAILARRLRATESSSLGSVDDVVLEHLNRYGGQQALSLFQNEAASSIPDRLLIALEGYEGEPLSIAPGFRIEKANPQLASIPQMAAMVGEKSFDTSSCSKYTSLKSGMHVAYIVDSKGGTCVGQDKIDRLLEDEPVKEDQMNHLAALFANGGRPLRAVVKLDMTRTKKLSQEARNSVITKSFDSWYKILEPLAKAGKLESTILLLPSRRAPPILNLNRRQIPLEEEEAPLSQPSVSISSPSEASQPSITNNSNNPTFHPLPPLGTFLPSCFPNNQNCTSYTNNCSGRGSCYAKSSTCHQCRCGTTIVRQDSDGKNIKTVQWGGTACERKDVSVPFFLFAGFGVLMAALVVGAVGMLYEMGSEELPSVIGAGVTGPRAQR</sequence>
<dbReference type="EMBL" id="KE721256">
    <property type="protein sequence ID" value="ERF71089.1"/>
    <property type="molecule type" value="Genomic_DNA"/>
</dbReference>
<dbReference type="AlphaFoldDB" id="U1HPV2"/>
<feature type="chain" id="PRO_5004612188" description="Vacuolar sorting protein Vps3844 C-terminal domain-containing protein" evidence="3">
    <location>
        <begin position="21"/>
        <end position="427"/>
    </location>
</feature>
<dbReference type="GeneID" id="19242641"/>
<evidence type="ECO:0000313" key="5">
    <source>
        <dbReference type="EMBL" id="ERF71089.1"/>
    </source>
</evidence>
<reference evidence="6" key="1">
    <citation type="journal article" date="2014" name="BMC Genomics">
        <title>Genome characteristics reveal the impact of lichenization on lichen-forming fungus Endocarpon pusillum Hedwig (Verrucariales, Ascomycota).</title>
        <authorList>
            <person name="Wang Y.-Y."/>
            <person name="Liu B."/>
            <person name="Zhang X.-Y."/>
            <person name="Zhou Q.-M."/>
            <person name="Zhang T."/>
            <person name="Li H."/>
            <person name="Yu Y.-F."/>
            <person name="Zhang X.-L."/>
            <person name="Hao X.-Y."/>
            <person name="Wang M."/>
            <person name="Wang L."/>
            <person name="Wei J.-C."/>
        </authorList>
    </citation>
    <scope>NUCLEOTIDE SEQUENCE [LARGE SCALE GENOMIC DNA]</scope>
    <source>
        <strain evidence="6">Z07020 / HMAS-L-300199</strain>
    </source>
</reference>
<keyword evidence="3" id="KW-0732">Signal</keyword>
<proteinExistence type="predicted"/>
<dbReference type="eggNOG" id="ENOG502S64Q">
    <property type="taxonomic scope" value="Eukaryota"/>
</dbReference>
<organism evidence="5 6">
    <name type="scientific">Endocarpon pusillum (strain Z07020 / HMAS-L-300199)</name>
    <name type="common">Lichen-forming fungus</name>
    <dbReference type="NCBI Taxonomy" id="1263415"/>
    <lineage>
        <taxon>Eukaryota</taxon>
        <taxon>Fungi</taxon>
        <taxon>Dikarya</taxon>
        <taxon>Ascomycota</taxon>
        <taxon>Pezizomycotina</taxon>
        <taxon>Eurotiomycetes</taxon>
        <taxon>Chaetothyriomycetidae</taxon>
        <taxon>Verrucariales</taxon>
        <taxon>Verrucariaceae</taxon>
        <taxon>Endocarpon</taxon>
    </lineage>
</organism>
<feature type="compositionally biased region" description="Low complexity" evidence="1">
    <location>
        <begin position="277"/>
        <end position="296"/>
    </location>
</feature>
<dbReference type="PANTHER" id="PTHR36853:SF1">
    <property type="entry name" value="DUF3844 DOMAIN-CONTAINING PROTEIN"/>
    <property type="match status" value="1"/>
</dbReference>
<feature type="region of interest" description="Disordered" evidence="1">
    <location>
        <begin position="274"/>
        <end position="303"/>
    </location>
</feature>
<evidence type="ECO:0000256" key="3">
    <source>
        <dbReference type="SAM" id="SignalP"/>
    </source>
</evidence>
<keyword evidence="2" id="KW-0812">Transmembrane</keyword>
<accession>U1HPV2</accession>
<keyword evidence="2" id="KW-1133">Transmembrane helix</keyword>
<dbReference type="HOGENOM" id="CLU_054960_0_0_1"/>
<feature type="transmembrane region" description="Helical" evidence="2">
    <location>
        <begin position="383"/>
        <end position="405"/>
    </location>
</feature>
<dbReference type="RefSeq" id="XP_007803247.1">
    <property type="nucleotide sequence ID" value="XM_007805056.1"/>
</dbReference>
<protein>
    <recommendedName>
        <fullName evidence="4">Vacuolar sorting protein Vps3844 C-terminal domain-containing protein</fullName>
    </recommendedName>
</protein>
<dbReference type="Pfam" id="PF12955">
    <property type="entry name" value="Vps3844_C"/>
    <property type="match status" value="1"/>
</dbReference>
<evidence type="ECO:0000256" key="2">
    <source>
        <dbReference type="SAM" id="Phobius"/>
    </source>
</evidence>
<feature type="signal peptide" evidence="3">
    <location>
        <begin position="1"/>
        <end position="20"/>
    </location>
</feature>
<keyword evidence="2" id="KW-0472">Membrane</keyword>
<evidence type="ECO:0000256" key="1">
    <source>
        <dbReference type="SAM" id="MobiDB-lite"/>
    </source>
</evidence>
<keyword evidence="6" id="KW-1185">Reference proteome</keyword>
<dbReference type="Proteomes" id="UP000019373">
    <property type="component" value="Unassembled WGS sequence"/>
</dbReference>
<dbReference type="OrthoDB" id="5583277at2759"/>
<evidence type="ECO:0000259" key="4">
    <source>
        <dbReference type="Pfam" id="PF12955"/>
    </source>
</evidence>